<name>A0A0A8YZK0_ARUDO</name>
<dbReference type="EMBL" id="GBRH01265336">
    <property type="protein sequence ID" value="JAD32559.1"/>
    <property type="molecule type" value="Transcribed_RNA"/>
</dbReference>
<protein>
    <submittedName>
        <fullName evidence="1">Uncharacterized protein</fullName>
    </submittedName>
</protein>
<reference evidence="1" key="1">
    <citation type="submission" date="2014-09" db="EMBL/GenBank/DDBJ databases">
        <authorList>
            <person name="Magalhaes I.L.F."/>
            <person name="Oliveira U."/>
            <person name="Santos F.R."/>
            <person name="Vidigal T.H.D.A."/>
            <person name="Brescovit A.D."/>
            <person name="Santos A.J."/>
        </authorList>
    </citation>
    <scope>NUCLEOTIDE SEQUENCE</scope>
    <source>
        <tissue evidence="1">Shoot tissue taken approximately 20 cm above the soil surface</tissue>
    </source>
</reference>
<sequence>MATTSPNRTTTCFSQRLDLHPTAHTHASRHQLDRTVHGVYGLGHGGAMR</sequence>
<proteinExistence type="predicted"/>
<organism evidence="1">
    <name type="scientific">Arundo donax</name>
    <name type="common">Giant reed</name>
    <name type="synonym">Donax arundinaceus</name>
    <dbReference type="NCBI Taxonomy" id="35708"/>
    <lineage>
        <taxon>Eukaryota</taxon>
        <taxon>Viridiplantae</taxon>
        <taxon>Streptophyta</taxon>
        <taxon>Embryophyta</taxon>
        <taxon>Tracheophyta</taxon>
        <taxon>Spermatophyta</taxon>
        <taxon>Magnoliopsida</taxon>
        <taxon>Liliopsida</taxon>
        <taxon>Poales</taxon>
        <taxon>Poaceae</taxon>
        <taxon>PACMAD clade</taxon>
        <taxon>Arundinoideae</taxon>
        <taxon>Arundineae</taxon>
        <taxon>Arundo</taxon>
    </lineage>
</organism>
<accession>A0A0A8YZK0</accession>
<reference evidence="1" key="2">
    <citation type="journal article" date="2015" name="Data Brief">
        <title>Shoot transcriptome of the giant reed, Arundo donax.</title>
        <authorList>
            <person name="Barrero R.A."/>
            <person name="Guerrero F.D."/>
            <person name="Moolhuijzen P."/>
            <person name="Goolsby J.A."/>
            <person name="Tidwell J."/>
            <person name="Bellgard S.E."/>
            <person name="Bellgard M.I."/>
        </authorList>
    </citation>
    <scope>NUCLEOTIDE SEQUENCE</scope>
    <source>
        <tissue evidence="1">Shoot tissue taken approximately 20 cm above the soil surface</tissue>
    </source>
</reference>
<evidence type="ECO:0000313" key="1">
    <source>
        <dbReference type="EMBL" id="JAD32559.1"/>
    </source>
</evidence>
<dbReference type="AlphaFoldDB" id="A0A0A8YZK0"/>